<dbReference type="RefSeq" id="WP_269661610.1">
    <property type="nucleotide sequence ID" value="NZ_CP114413.1"/>
</dbReference>
<sequence>MRNCETERLPDGSQLSVWGPSVEASLRLEGGSLLRLRDITGYLGTGSPGPLLKKYPITREQLRELALKPELRP</sequence>
<gene>
    <name evidence="1" type="ORF">STRCI_005463</name>
</gene>
<dbReference type="Proteomes" id="UP001164439">
    <property type="component" value="Chromosome"/>
</dbReference>
<evidence type="ECO:0000313" key="1">
    <source>
        <dbReference type="EMBL" id="WAZ24075.1"/>
    </source>
</evidence>
<proteinExistence type="predicted"/>
<organism evidence="1 2">
    <name type="scientific">Streptomyces cinnabarinus</name>
    <dbReference type="NCBI Taxonomy" id="67287"/>
    <lineage>
        <taxon>Bacteria</taxon>
        <taxon>Bacillati</taxon>
        <taxon>Actinomycetota</taxon>
        <taxon>Actinomycetes</taxon>
        <taxon>Kitasatosporales</taxon>
        <taxon>Streptomycetaceae</taxon>
        <taxon>Streptomyces</taxon>
    </lineage>
</organism>
<name>A0ABY7KHQ5_9ACTN</name>
<accession>A0ABY7KHQ5</accession>
<keyword evidence="2" id="KW-1185">Reference proteome</keyword>
<dbReference type="EMBL" id="CP114413">
    <property type="protein sequence ID" value="WAZ24075.1"/>
    <property type="molecule type" value="Genomic_DNA"/>
</dbReference>
<evidence type="ECO:0000313" key="2">
    <source>
        <dbReference type="Proteomes" id="UP001164439"/>
    </source>
</evidence>
<protein>
    <submittedName>
        <fullName evidence="1">Uncharacterized protein</fullName>
    </submittedName>
</protein>
<reference evidence="1" key="1">
    <citation type="submission" date="2022-12" db="EMBL/GenBank/DDBJ databases">
        <authorList>
            <person name="Ruckert C."/>
            <person name="Busche T."/>
            <person name="Kalinowski J."/>
            <person name="Wittmann C."/>
        </authorList>
    </citation>
    <scope>NUCLEOTIDE SEQUENCE</scope>
    <source>
        <strain evidence="1">DSM 40467</strain>
    </source>
</reference>